<dbReference type="PANTHER" id="PTHR45710:SF21">
    <property type="entry name" value="C-TYPE LECTIN DOMAIN-CONTAINING PROTEIN"/>
    <property type="match status" value="1"/>
</dbReference>
<organism evidence="1 2">
    <name type="scientific">Suricata suricatta</name>
    <name type="common">Meerkat</name>
    <dbReference type="NCBI Taxonomy" id="37032"/>
    <lineage>
        <taxon>Eukaryota</taxon>
        <taxon>Metazoa</taxon>
        <taxon>Chordata</taxon>
        <taxon>Craniata</taxon>
        <taxon>Vertebrata</taxon>
        <taxon>Euteleostomi</taxon>
        <taxon>Mammalia</taxon>
        <taxon>Eutheria</taxon>
        <taxon>Laurasiatheria</taxon>
        <taxon>Carnivora</taxon>
        <taxon>Feliformia</taxon>
        <taxon>Herpestidae</taxon>
        <taxon>Suricata</taxon>
    </lineage>
</organism>
<dbReference type="GO" id="GO:0009897">
    <property type="term" value="C:external side of plasma membrane"/>
    <property type="evidence" value="ECO:0007669"/>
    <property type="project" value="TreeGrafter"/>
</dbReference>
<dbReference type="InterPro" id="IPR050828">
    <property type="entry name" value="C-type_lectin/matrix_domain"/>
</dbReference>
<dbReference type="SUPFAM" id="SSF56436">
    <property type="entry name" value="C-type lectin-like"/>
    <property type="match status" value="1"/>
</dbReference>
<dbReference type="InterPro" id="IPR016187">
    <property type="entry name" value="CTDL_fold"/>
</dbReference>
<protein>
    <recommendedName>
        <fullName evidence="3">C-type lectin domain-containing protein</fullName>
    </recommendedName>
</protein>
<accession>A0A673T7N8</accession>
<sequence>LFEFIITCSLSIFEKHKSSTECMSCLDDWIGYLGKCFYFSENTRTWAASQNFCASHAATLAVFNTTEELVWQFF</sequence>
<evidence type="ECO:0008006" key="3">
    <source>
        <dbReference type="Google" id="ProtNLM"/>
    </source>
</evidence>
<proteinExistence type="predicted"/>
<reference evidence="1" key="3">
    <citation type="submission" date="2025-09" db="UniProtKB">
        <authorList>
            <consortium name="Ensembl"/>
        </authorList>
    </citation>
    <scope>IDENTIFICATION</scope>
</reference>
<dbReference type="PANTHER" id="PTHR45710">
    <property type="entry name" value="C-TYPE LECTIN DOMAIN-CONTAINING PROTEIN 180"/>
    <property type="match status" value="1"/>
</dbReference>
<name>A0A673T7N8_SURSU</name>
<dbReference type="Proteomes" id="UP000472268">
    <property type="component" value="Chromosome 10"/>
</dbReference>
<dbReference type="AlphaFoldDB" id="A0A673T7N8"/>
<keyword evidence="2" id="KW-1185">Reference proteome</keyword>
<dbReference type="Ensembl" id="ENSSSUT00005009119.1">
    <property type="protein sequence ID" value="ENSSSUP00005007913.1"/>
    <property type="gene ID" value="ENSSSUG00005005116.1"/>
</dbReference>
<dbReference type="OMA" id="HKSSTEC"/>
<reference evidence="1" key="2">
    <citation type="submission" date="2025-08" db="UniProtKB">
        <authorList>
            <consortium name="Ensembl"/>
        </authorList>
    </citation>
    <scope>IDENTIFICATION</scope>
</reference>
<dbReference type="InterPro" id="IPR016186">
    <property type="entry name" value="C-type_lectin-like/link_sf"/>
</dbReference>
<evidence type="ECO:0000313" key="1">
    <source>
        <dbReference type="Ensembl" id="ENSSSUP00005007913.1"/>
    </source>
</evidence>
<evidence type="ECO:0000313" key="2">
    <source>
        <dbReference type="Proteomes" id="UP000472268"/>
    </source>
</evidence>
<dbReference type="Gene3D" id="3.10.100.10">
    <property type="entry name" value="Mannose-Binding Protein A, subunit A"/>
    <property type="match status" value="1"/>
</dbReference>
<reference evidence="1 2" key="1">
    <citation type="submission" date="2019-05" db="EMBL/GenBank/DDBJ databases">
        <title>A Chromosome-scale Meerkat (S. suricatta) Genome Assembly.</title>
        <authorList>
            <person name="Dudchenko O."/>
            <person name="Lieberman Aiden E."/>
            <person name="Tung J."/>
            <person name="Barreiro L.B."/>
            <person name="Clutton-Brock T.H."/>
        </authorList>
    </citation>
    <scope>NUCLEOTIDE SEQUENCE [LARGE SCALE GENOMIC DNA]</scope>
</reference>